<keyword evidence="3" id="KW-0106">Calcium</keyword>
<accession>A0A8C4QMC4</accession>
<dbReference type="Gene3D" id="2.60.120.200">
    <property type="match status" value="1"/>
</dbReference>
<dbReference type="GeneTree" id="ENSGT01060000248591"/>
<feature type="region of interest" description="Disordered" evidence="7">
    <location>
        <begin position="153"/>
        <end position="190"/>
    </location>
</feature>
<keyword evidence="4 6" id="KW-1015">Disulfide bond</keyword>
<feature type="signal peptide" evidence="8">
    <location>
        <begin position="1"/>
        <end position="35"/>
    </location>
</feature>
<evidence type="ECO:0000259" key="9">
    <source>
        <dbReference type="PROSITE" id="PS51828"/>
    </source>
</evidence>
<name>A0A8C4QMC4_EPTBU</name>
<evidence type="ECO:0000256" key="3">
    <source>
        <dbReference type="ARBA" id="ARBA00022837"/>
    </source>
</evidence>
<keyword evidence="8" id="KW-0732">Signal</keyword>
<dbReference type="PRINTS" id="PR00895">
    <property type="entry name" value="PENTAXIN"/>
</dbReference>
<evidence type="ECO:0000256" key="8">
    <source>
        <dbReference type="SAM" id="SignalP"/>
    </source>
</evidence>
<dbReference type="SUPFAM" id="SSF49899">
    <property type="entry name" value="Concanavalin A-like lectins/glucanases"/>
    <property type="match status" value="1"/>
</dbReference>
<dbReference type="InterPro" id="IPR001759">
    <property type="entry name" value="PTX_dom"/>
</dbReference>
<dbReference type="GO" id="GO:0046872">
    <property type="term" value="F:metal ion binding"/>
    <property type="evidence" value="ECO:0007669"/>
    <property type="project" value="UniProtKB-KW"/>
</dbReference>
<feature type="compositionally biased region" description="Low complexity" evidence="7">
    <location>
        <begin position="165"/>
        <end position="184"/>
    </location>
</feature>
<feature type="domain" description="Pentraxin (PTX)" evidence="9">
    <location>
        <begin position="205"/>
        <end position="405"/>
    </location>
</feature>
<dbReference type="Ensembl" id="ENSEBUT00000018246.1">
    <property type="protein sequence ID" value="ENSEBUP00000017670.1"/>
    <property type="gene ID" value="ENSEBUG00000011046.1"/>
</dbReference>
<evidence type="ECO:0000256" key="6">
    <source>
        <dbReference type="PROSITE-ProRule" id="PRU01172"/>
    </source>
</evidence>
<dbReference type="SMART" id="SM00159">
    <property type="entry name" value="PTX"/>
    <property type="match status" value="1"/>
</dbReference>
<dbReference type="InterPro" id="IPR051360">
    <property type="entry name" value="Neuronal_Pentraxin_Related"/>
</dbReference>
<dbReference type="PROSITE" id="PS00289">
    <property type="entry name" value="PTX_1"/>
    <property type="match status" value="1"/>
</dbReference>
<dbReference type="Proteomes" id="UP000694388">
    <property type="component" value="Unplaced"/>
</dbReference>
<protein>
    <recommendedName>
        <fullName evidence="9">Pentraxin (PTX) domain-containing protein</fullName>
    </recommendedName>
</protein>
<dbReference type="InterPro" id="IPR013320">
    <property type="entry name" value="ConA-like_dom_sf"/>
</dbReference>
<evidence type="ECO:0000313" key="11">
    <source>
        <dbReference type="Proteomes" id="UP000694388"/>
    </source>
</evidence>
<dbReference type="Pfam" id="PF00354">
    <property type="entry name" value="Pentaxin"/>
    <property type="match status" value="1"/>
</dbReference>
<evidence type="ECO:0000256" key="7">
    <source>
        <dbReference type="SAM" id="MobiDB-lite"/>
    </source>
</evidence>
<evidence type="ECO:0000256" key="1">
    <source>
        <dbReference type="ARBA" id="ARBA00001913"/>
    </source>
</evidence>
<reference evidence="10" key="1">
    <citation type="submission" date="2025-05" db="UniProtKB">
        <authorList>
            <consortium name="Ensembl"/>
        </authorList>
    </citation>
    <scope>IDENTIFICATION</scope>
</reference>
<dbReference type="PANTHER" id="PTHR19277">
    <property type="entry name" value="PENTRAXIN"/>
    <property type="match status" value="1"/>
</dbReference>
<evidence type="ECO:0000256" key="5">
    <source>
        <dbReference type="ARBA" id="ARBA00023180"/>
    </source>
</evidence>
<dbReference type="Ensembl" id="ENSEBUT00000018254.1">
    <property type="protein sequence ID" value="ENSEBUP00000017678.1"/>
    <property type="gene ID" value="ENSEBUG00000011046.1"/>
</dbReference>
<evidence type="ECO:0000313" key="10">
    <source>
        <dbReference type="Ensembl" id="ENSEBUP00000017678.1"/>
    </source>
</evidence>
<dbReference type="PROSITE" id="PS51828">
    <property type="entry name" value="PTX_2"/>
    <property type="match status" value="1"/>
</dbReference>
<sequence>MAPLSASCTLGPALVAHLLPLTVLLAPALSSSAYGTEETRFVCTVLPPDVETACPVVPGDEAQENLLRLKEGLLRQKERVAEQRDTIRELTGKLQRCERGAAQGKVCDKISQVIGDPPPRDPAEVVEHLRGTVQSIMNRVKALEQKYHLNNSTHNSLERWPSHDTQTGSASTSSGSVGSSSSPLTPAPAEPTAADVNVLLDLQPDEFQISFPLRTNYMYARLRRSLPELNSFTICLWMRTAGPAVGTPFSYAVPNQPNELVLMEWVGNPMELVINDKIASLKLHLQPHQWHHVCVTWTTRDGKWKAYQDGQSRNNGQGLAPWRPIKGHGVFVLGQEQDTTGGNFDATQAFLGDLAKLYVWDRVLLGSEVATLAACGDLPPGEVLSWDTSVVETHGGALQQPFSHCSKHQSNF</sequence>
<proteinExistence type="predicted"/>
<keyword evidence="2" id="KW-0479">Metal-binding</keyword>
<keyword evidence="5" id="KW-0325">Glycoprotein</keyword>
<feature type="disulfide bond" evidence="6">
    <location>
        <begin position="235"/>
        <end position="294"/>
    </location>
</feature>
<dbReference type="FunFam" id="2.60.120.200:FF:000012">
    <property type="entry name" value="neuronal pentraxin receptor"/>
    <property type="match status" value="1"/>
</dbReference>
<dbReference type="InterPro" id="IPR030476">
    <property type="entry name" value="Pentaxin_CS"/>
</dbReference>
<keyword evidence="11" id="KW-1185">Reference proteome</keyword>
<evidence type="ECO:0000256" key="4">
    <source>
        <dbReference type="ARBA" id="ARBA00023157"/>
    </source>
</evidence>
<feature type="chain" id="PRO_5044680549" description="Pentraxin (PTX) domain-containing protein" evidence="8">
    <location>
        <begin position="36"/>
        <end position="412"/>
    </location>
</feature>
<dbReference type="OMA" id="TPASECQ"/>
<evidence type="ECO:0000256" key="2">
    <source>
        <dbReference type="ARBA" id="ARBA00022723"/>
    </source>
</evidence>
<organism evidence="10 11">
    <name type="scientific">Eptatretus burgeri</name>
    <name type="common">Inshore hagfish</name>
    <dbReference type="NCBI Taxonomy" id="7764"/>
    <lineage>
        <taxon>Eukaryota</taxon>
        <taxon>Metazoa</taxon>
        <taxon>Chordata</taxon>
        <taxon>Craniata</taxon>
        <taxon>Vertebrata</taxon>
        <taxon>Cyclostomata</taxon>
        <taxon>Myxini</taxon>
        <taxon>Myxiniformes</taxon>
        <taxon>Myxinidae</taxon>
        <taxon>Eptatretinae</taxon>
        <taxon>Eptatretus</taxon>
    </lineage>
</organism>
<dbReference type="PANTHER" id="PTHR19277:SF125">
    <property type="entry name" value="B6"/>
    <property type="match status" value="1"/>
</dbReference>
<comment type="cofactor">
    <cofactor evidence="1">
        <name>Ca(2+)</name>
        <dbReference type="ChEBI" id="CHEBI:29108"/>
    </cofactor>
</comment>
<dbReference type="AlphaFoldDB" id="A0A8C4QMC4"/>